<dbReference type="Pfam" id="PF08240">
    <property type="entry name" value="ADH_N"/>
    <property type="match status" value="1"/>
</dbReference>
<dbReference type="InterPro" id="IPR047122">
    <property type="entry name" value="Trans-enoyl_RdTase-like"/>
</dbReference>
<dbReference type="PANTHER" id="PTHR45348:SF2">
    <property type="entry name" value="ZINC-TYPE ALCOHOL DEHYDROGENASE-LIKE PROTEIN C2E1P3.01"/>
    <property type="match status" value="1"/>
</dbReference>
<dbReference type="Gene3D" id="3.90.180.10">
    <property type="entry name" value="Medium-chain alcohol dehydrogenases, catalytic domain"/>
    <property type="match status" value="1"/>
</dbReference>
<accession>W4K145</accession>
<dbReference type="InterPro" id="IPR020843">
    <property type="entry name" value="ER"/>
</dbReference>
<gene>
    <name evidence="2" type="primary">qor4</name>
    <name evidence="2" type="ORF">HETIRDRAFT_63899</name>
</gene>
<dbReference type="EMBL" id="KI925460">
    <property type="protein sequence ID" value="ETW79558.1"/>
    <property type="molecule type" value="Genomic_DNA"/>
</dbReference>
<dbReference type="Pfam" id="PF00107">
    <property type="entry name" value="ADH_zinc_N"/>
    <property type="match status" value="1"/>
</dbReference>
<dbReference type="InterPro" id="IPR013154">
    <property type="entry name" value="ADH-like_N"/>
</dbReference>
<dbReference type="SMART" id="SM00829">
    <property type="entry name" value="PKS_ER"/>
    <property type="match status" value="1"/>
</dbReference>
<dbReference type="OrthoDB" id="10257049at2759"/>
<dbReference type="KEGG" id="hir:HETIRDRAFT_63899"/>
<evidence type="ECO:0000313" key="3">
    <source>
        <dbReference type="Proteomes" id="UP000030671"/>
    </source>
</evidence>
<proteinExistence type="predicted"/>
<keyword evidence="3" id="KW-1185">Reference proteome</keyword>
<evidence type="ECO:0000313" key="2">
    <source>
        <dbReference type="EMBL" id="ETW79558.1"/>
    </source>
</evidence>
<dbReference type="eggNOG" id="KOG1198">
    <property type="taxonomic scope" value="Eukaryota"/>
</dbReference>
<dbReference type="GeneID" id="20678659"/>
<feature type="domain" description="Enoyl reductase (ER)" evidence="1">
    <location>
        <begin position="13"/>
        <end position="346"/>
    </location>
</feature>
<evidence type="ECO:0000259" key="1">
    <source>
        <dbReference type="SMART" id="SM00829"/>
    </source>
</evidence>
<dbReference type="Proteomes" id="UP000030671">
    <property type="component" value="Unassembled WGS sequence"/>
</dbReference>
<name>W4K145_HETIT</name>
<reference evidence="2 3" key="1">
    <citation type="journal article" date="2012" name="New Phytol.">
        <title>Insight into trade-off between wood decay and parasitism from the genome of a fungal forest pathogen.</title>
        <authorList>
            <person name="Olson A."/>
            <person name="Aerts A."/>
            <person name="Asiegbu F."/>
            <person name="Belbahri L."/>
            <person name="Bouzid O."/>
            <person name="Broberg A."/>
            <person name="Canback B."/>
            <person name="Coutinho P.M."/>
            <person name="Cullen D."/>
            <person name="Dalman K."/>
            <person name="Deflorio G."/>
            <person name="van Diepen L.T."/>
            <person name="Dunand C."/>
            <person name="Duplessis S."/>
            <person name="Durling M."/>
            <person name="Gonthier P."/>
            <person name="Grimwood J."/>
            <person name="Fossdal C.G."/>
            <person name="Hansson D."/>
            <person name="Henrissat B."/>
            <person name="Hietala A."/>
            <person name="Himmelstrand K."/>
            <person name="Hoffmeister D."/>
            <person name="Hogberg N."/>
            <person name="James T.Y."/>
            <person name="Karlsson M."/>
            <person name="Kohler A."/>
            <person name="Kues U."/>
            <person name="Lee Y.H."/>
            <person name="Lin Y.C."/>
            <person name="Lind M."/>
            <person name="Lindquist E."/>
            <person name="Lombard V."/>
            <person name="Lucas S."/>
            <person name="Lunden K."/>
            <person name="Morin E."/>
            <person name="Murat C."/>
            <person name="Park J."/>
            <person name="Raffaello T."/>
            <person name="Rouze P."/>
            <person name="Salamov A."/>
            <person name="Schmutz J."/>
            <person name="Solheim H."/>
            <person name="Stahlberg J."/>
            <person name="Velez H."/>
            <person name="de Vries R.P."/>
            <person name="Wiebenga A."/>
            <person name="Woodward S."/>
            <person name="Yakovlev I."/>
            <person name="Garbelotto M."/>
            <person name="Martin F."/>
            <person name="Grigoriev I.V."/>
            <person name="Stenlid J."/>
        </authorList>
    </citation>
    <scope>NUCLEOTIDE SEQUENCE [LARGE SCALE GENOMIC DNA]</scope>
    <source>
        <strain evidence="2 3">TC 32-1</strain>
    </source>
</reference>
<organism evidence="2 3">
    <name type="scientific">Heterobasidion irregulare (strain TC 32-1)</name>
    <dbReference type="NCBI Taxonomy" id="747525"/>
    <lineage>
        <taxon>Eukaryota</taxon>
        <taxon>Fungi</taxon>
        <taxon>Dikarya</taxon>
        <taxon>Basidiomycota</taxon>
        <taxon>Agaricomycotina</taxon>
        <taxon>Agaricomycetes</taxon>
        <taxon>Russulales</taxon>
        <taxon>Bondarzewiaceae</taxon>
        <taxon>Heterobasidion</taxon>
        <taxon>Heterobasidion annosum species complex</taxon>
    </lineage>
</organism>
<dbReference type="InterPro" id="IPR036291">
    <property type="entry name" value="NAD(P)-bd_dom_sf"/>
</dbReference>
<dbReference type="InParanoid" id="W4K145"/>
<dbReference type="CDD" id="cd08249">
    <property type="entry name" value="enoyl_reductase_like"/>
    <property type="match status" value="1"/>
</dbReference>
<dbReference type="InterPro" id="IPR011032">
    <property type="entry name" value="GroES-like_sf"/>
</dbReference>
<dbReference type="SUPFAM" id="SSF50129">
    <property type="entry name" value="GroES-like"/>
    <property type="match status" value="1"/>
</dbReference>
<dbReference type="GO" id="GO:0016651">
    <property type="term" value="F:oxidoreductase activity, acting on NAD(P)H"/>
    <property type="evidence" value="ECO:0007669"/>
    <property type="project" value="InterPro"/>
</dbReference>
<dbReference type="FunCoup" id="W4K145">
    <property type="interactions" value="11"/>
</dbReference>
<dbReference type="PANTHER" id="PTHR45348">
    <property type="entry name" value="HYPOTHETICAL OXIDOREDUCTASE (EUROFUNG)"/>
    <property type="match status" value="1"/>
</dbReference>
<dbReference type="InterPro" id="IPR013149">
    <property type="entry name" value="ADH-like_C"/>
</dbReference>
<sequence>MSLPSSQLGVFIKSSDPTYTVERHPVPSPGSGEALIKIEAVAINQTDWKIVVFGGAQPGNGSGNDFVGRIVALGPGVHDVTVGDRVAGWVHAAFDKAHFSFQEYLATRSDLLIKVPSNLSDEDAASIPVGATTALLGLSRLFDFPQRAPLGKTILVCGGASSVGMYVCQLASIAGLRVISTASSHHFDVVLSFGASSVIDYHASDALQQILHEAGPGGVDYVFDAISFGDSINLANEVLKSKIGGLRRAAVVLPVPPTSLDPLVEYHAIGIQTIWDKPYEFLGVNIPAMPRDLATAKAVYRALSHWLERGTFKAGPVTLGSGGLHGIPEGIALVKAGKISASKLVYRIAA</sequence>
<dbReference type="SUPFAM" id="SSF51735">
    <property type="entry name" value="NAD(P)-binding Rossmann-fold domains"/>
    <property type="match status" value="1"/>
</dbReference>
<protein>
    <submittedName>
        <fullName evidence="2">Quinone oxidoreductase 4</fullName>
    </submittedName>
</protein>
<dbReference type="RefSeq" id="XP_009547975.1">
    <property type="nucleotide sequence ID" value="XM_009549680.1"/>
</dbReference>
<dbReference type="HOGENOM" id="CLU_026673_16_1_1"/>
<dbReference type="Gene3D" id="3.40.50.720">
    <property type="entry name" value="NAD(P)-binding Rossmann-like Domain"/>
    <property type="match status" value="1"/>
</dbReference>
<dbReference type="AlphaFoldDB" id="W4K145"/>